<evidence type="ECO:0000256" key="1">
    <source>
        <dbReference type="ARBA" id="ARBA00010617"/>
    </source>
</evidence>
<dbReference type="InterPro" id="IPR036396">
    <property type="entry name" value="Cyt_P450_sf"/>
</dbReference>
<keyword evidence="2" id="KW-0349">Heme</keyword>
<protein>
    <submittedName>
        <fullName evidence="7">Cytochrome P450</fullName>
    </submittedName>
</protein>
<evidence type="ECO:0000256" key="6">
    <source>
        <dbReference type="ARBA" id="ARBA00023033"/>
    </source>
</evidence>
<dbReference type="STRING" id="1210089.GCA_001613165_04815"/>
<keyword evidence="8" id="KW-1185">Reference proteome</keyword>
<dbReference type="Proteomes" id="UP000255355">
    <property type="component" value="Unassembled WGS sequence"/>
</dbReference>
<dbReference type="Gene3D" id="1.10.630.10">
    <property type="entry name" value="Cytochrome P450"/>
    <property type="match status" value="1"/>
</dbReference>
<dbReference type="GO" id="GO:0005506">
    <property type="term" value="F:iron ion binding"/>
    <property type="evidence" value="ECO:0007669"/>
    <property type="project" value="InterPro"/>
</dbReference>
<comment type="similarity">
    <text evidence="1">Belongs to the cytochrome P450 family.</text>
</comment>
<accession>A0A370HC50</accession>
<organism evidence="7 8">
    <name type="scientific">Nocardia mexicana</name>
    <dbReference type="NCBI Taxonomy" id="279262"/>
    <lineage>
        <taxon>Bacteria</taxon>
        <taxon>Bacillati</taxon>
        <taxon>Actinomycetota</taxon>
        <taxon>Actinomycetes</taxon>
        <taxon>Mycobacteriales</taxon>
        <taxon>Nocardiaceae</taxon>
        <taxon>Nocardia</taxon>
    </lineage>
</organism>
<keyword evidence="5" id="KW-0408">Iron</keyword>
<dbReference type="GO" id="GO:0016705">
    <property type="term" value="F:oxidoreductase activity, acting on paired donors, with incorporation or reduction of molecular oxygen"/>
    <property type="evidence" value="ECO:0007669"/>
    <property type="project" value="InterPro"/>
</dbReference>
<sequence length="411" mass="44769">MTREFPFARLTPNQLTFAERDDRYRRLHRWPEPTYAHSSGLRMVWRYDDVRELLEAADPGISHANSLRPLVGFGRIAANPRAVGHLCRHLIPLPAKATADSTDEAMHKQVWDTMAGPAGHFTVPAAERPQRLEDLTEHFHRALSPYRAMGGPLDVTALSIAYATRVIGEAVGLSPEDWPRVSEWSGAQSGLLGQRLRGRELACAVGALGRLFTVSADAVERGGADGFPARLRAADIPHRVAVSAVANSLAAGVHTVSGSIQQGVQRMLRDPGRYWWGLLTNRAEAARVTAKTLQLDPGLVAWKRAVVHPVTLRSGTTLPRGPVLVMFGAANRDPRAFADPLALHGPGKLPLTFGFGRHVCPGKQLAQLAIEVFLHELFEFTPSARLLPSTSPPRGRAIDLLFSGADVTLID</sequence>
<dbReference type="GO" id="GO:0004497">
    <property type="term" value="F:monooxygenase activity"/>
    <property type="evidence" value="ECO:0007669"/>
    <property type="project" value="UniProtKB-KW"/>
</dbReference>
<dbReference type="SUPFAM" id="SSF48264">
    <property type="entry name" value="Cytochrome P450"/>
    <property type="match status" value="1"/>
</dbReference>
<evidence type="ECO:0000256" key="2">
    <source>
        <dbReference type="ARBA" id="ARBA00022617"/>
    </source>
</evidence>
<keyword evidence="4" id="KW-0560">Oxidoreductase</keyword>
<evidence type="ECO:0000256" key="4">
    <source>
        <dbReference type="ARBA" id="ARBA00023002"/>
    </source>
</evidence>
<dbReference type="GO" id="GO:0020037">
    <property type="term" value="F:heme binding"/>
    <property type="evidence" value="ECO:0007669"/>
    <property type="project" value="InterPro"/>
</dbReference>
<dbReference type="EMBL" id="QQAZ01000002">
    <property type="protein sequence ID" value="RDI54498.1"/>
    <property type="molecule type" value="Genomic_DNA"/>
</dbReference>
<keyword evidence="6" id="KW-0503">Monooxygenase</keyword>
<dbReference type="InterPro" id="IPR002397">
    <property type="entry name" value="Cyt_P450_B"/>
</dbReference>
<proteinExistence type="inferred from homology"/>
<dbReference type="PANTHER" id="PTHR46696">
    <property type="entry name" value="P450, PUTATIVE (EUROFUNG)-RELATED"/>
    <property type="match status" value="1"/>
</dbReference>
<evidence type="ECO:0000313" key="7">
    <source>
        <dbReference type="EMBL" id="RDI54498.1"/>
    </source>
</evidence>
<evidence type="ECO:0000256" key="3">
    <source>
        <dbReference type="ARBA" id="ARBA00022723"/>
    </source>
</evidence>
<dbReference type="PANTHER" id="PTHR46696:SF1">
    <property type="entry name" value="CYTOCHROME P450 YJIB-RELATED"/>
    <property type="match status" value="1"/>
</dbReference>
<dbReference type="PROSITE" id="PS00086">
    <property type="entry name" value="CYTOCHROME_P450"/>
    <property type="match status" value="1"/>
</dbReference>
<comment type="caution">
    <text evidence="7">The sequence shown here is derived from an EMBL/GenBank/DDBJ whole genome shotgun (WGS) entry which is preliminary data.</text>
</comment>
<dbReference type="InterPro" id="IPR017972">
    <property type="entry name" value="Cyt_P450_CS"/>
</dbReference>
<name>A0A370HC50_9NOCA</name>
<evidence type="ECO:0000313" key="8">
    <source>
        <dbReference type="Proteomes" id="UP000255355"/>
    </source>
</evidence>
<evidence type="ECO:0000256" key="5">
    <source>
        <dbReference type="ARBA" id="ARBA00023004"/>
    </source>
</evidence>
<dbReference type="PRINTS" id="PR00359">
    <property type="entry name" value="BP450"/>
</dbReference>
<reference evidence="7 8" key="1">
    <citation type="submission" date="2018-07" db="EMBL/GenBank/DDBJ databases">
        <title>Genomic Encyclopedia of Type Strains, Phase IV (KMG-IV): sequencing the most valuable type-strain genomes for metagenomic binning, comparative biology and taxonomic classification.</title>
        <authorList>
            <person name="Goeker M."/>
        </authorList>
    </citation>
    <scope>NUCLEOTIDE SEQUENCE [LARGE SCALE GENOMIC DNA]</scope>
    <source>
        <strain evidence="7 8">DSM 44952</strain>
    </source>
</reference>
<gene>
    <name evidence="7" type="ORF">DFR68_102626</name>
</gene>
<keyword evidence="3" id="KW-0479">Metal-binding</keyword>
<dbReference type="AlphaFoldDB" id="A0A370HC50"/>